<organism evidence="1 2">
    <name type="scientific">Protopolystoma xenopodis</name>
    <dbReference type="NCBI Taxonomy" id="117903"/>
    <lineage>
        <taxon>Eukaryota</taxon>
        <taxon>Metazoa</taxon>
        <taxon>Spiralia</taxon>
        <taxon>Lophotrochozoa</taxon>
        <taxon>Platyhelminthes</taxon>
        <taxon>Monogenea</taxon>
        <taxon>Polyopisthocotylea</taxon>
        <taxon>Polystomatidea</taxon>
        <taxon>Polystomatidae</taxon>
        <taxon>Protopolystoma</taxon>
    </lineage>
</organism>
<comment type="caution">
    <text evidence="1">The sequence shown here is derived from an EMBL/GenBank/DDBJ whole genome shotgun (WGS) entry which is preliminary data.</text>
</comment>
<proteinExistence type="predicted"/>
<evidence type="ECO:0000313" key="2">
    <source>
        <dbReference type="Proteomes" id="UP000784294"/>
    </source>
</evidence>
<accession>A0A448WW67</accession>
<sequence length="237" mass="24862">MISVVGPDIQPSVNFTTPSSLLTSCYSRWPQTWFTSPNLTSTPSIASASFCIPPSNWLATSTSSPLTSAISTATSISNSGASACWMPNLADTSSVNVSTTTFTTIPTQGFALLPPMPSINDQAPSLCVGANSLFSEASVIPRSPVSNIGIGYSPGFAGRTLSDLECQHLPNSFEAIPGLPFVSNAQSASGPGQEAIYSVRMTNLCMLVSYFSNAQEPSLLSLTRTEGSEGETRFILL</sequence>
<dbReference type="EMBL" id="CAAALY010052748">
    <property type="protein sequence ID" value="VEL21717.1"/>
    <property type="molecule type" value="Genomic_DNA"/>
</dbReference>
<keyword evidence="2" id="KW-1185">Reference proteome</keyword>
<gene>
    <name evidence="1" type="ORF">PXEA_LOCUS15157</name>
</gene>
<protein>
    <submittedName>
        <fullName evidence="1">Uncharacterized protein</fullName>
    </submittedName>
</protein>
<dbReference type="AlphaFoldDB" id="A0A448WW67"/>
<name>A0A448WW67_9PLAT</name>
<reference evidence="1" key="1">
    <citation type="submission" date="2018-11" db="EMBL/GenBank/DDBJ databases">
        <authorList>
            <consortium name="Pathogen Informatics"/>
        </authorList>
    </citation>
    <scope>NUCLEOTIDE SEQUENCE</scope>
</reference>
<evidence type="ECO:0000313" key="1">
    <source>
        <dbReference type="EMBL" id="VEL21717.1"/>
    </source>
</evidence>
<dbReference type="Proteomes" id="UP000784294">
    <property type="component" value="Unassembled WGS sequence"/>
</dbReference>